<dbReference type="InterPro" id="IPR009010">
    <property type="entry name" value="Asp_de-COase-like_dom_sf"/>
</dbReference>
<dbReference type="GO" id="GO:1990204">
    <property type="term" value="C:oxidoreductase complex"/>
    <property type="evidence" value="ECO:0007669"/>
    <property type="project" value="UniProtKB-ARBA"/>
</dbReference>
<dbReference type="SUPFAM" id="SSF53706">
    <property type="entry name" value="Formate dehydrogenase/DMSO reductase, domains 1-3"/>
    <property type="match status" value="1"/>
</dbReference>
<organism evidence="7 8">
    <name type="scientific">Ideonella aquatica</name>
    <dbReference type="NCBI Taxonomy" id="2824119"/>
    <lineage>
        <taxon>Bacteria</taxon>
        <taxon>Pseudomonadati</taxon>
        <taxon>Pseudomonadota</taxon>
        <taxon>Betaproteobacteria</taxon>
        <taxon>Burkholderiales</taxon>
        <taxon>Sphaerotilaceae</taxon>
        <taxon>Ideonella</taxon>
    </lineage>
</organism>
<evidence type="ECO:0000256" key="3">
    <source>
        <dbReference type="ARBA" id="ARBA00023002"/>
    </source>
</evidence>
<dbReference type="Gene3D" id="3.40.228.10">
    <property type="entry name" value="Dimethylsulfoxide Reductase, domain 2"/>
    <property type="match status" value="1"/>
</dbReference>
<dbReference type="Pfam" id="PF00384">
    <property type="entry name" value="Molybdopterin"/>
    <property type="match status" value="1"/>
</dbReference>
<dbReference type="Gene3D" id="2.40.40.20">
    <property type="match status" value="1"/>
</dbReference>
<gene>
    <name evidence="7" type="ORF">KAK06_06620</name>
</gene>
<evidence type="ECO:0000313" key="8">
    <source>
        <dbReference type="Proteomes" id="UP000678374"/>
    </source>
</evidence>
<dbReference type="Gene3D" id="2.20.25.90">
    <property type="entry name" value="ADC-like domains"/>
    <property type="match status" value="1"/>
</dbReference>
<dbReference type="AlphaFoldDB" id="A0A940YSL7"/>
<dbReference type="EMBL" id="JAGQDE010000004">
    <property type="protein sequence ID" value="MBQ0958630.1"/>
    <property type="molecule type" value="Genomic_DNA"/>
</dbReference>
<dbReference type="PANTHER" id="PTHR43105:SF9">
    <property type="entry name" value="NADPH-FE(3+) OXIDOREDUCTASE SUBUNIT ALPHA"/>
    <property type="match status" value="1"/>
</dbReference>
<comment type="caution">
    <text evidence="7">The sequence shown here is derived from an EMBL/GenBank/DDBJ whole genome shotgun (WGS) entry which is preliminary data.</text>
</comment>
<keyword evidence="3" id="KW-0560">Oxidoreductase</keyword>
<keyword evidence="2" id="KW-0479">Metal-binding</keyword>
<dbReference type="Gene3D" id="3.40.50.740">
    <property type="match status" value="1"/>
</dbReference>
<accession>A0A940YSL7</accession>
<dbReference type="RefSeq" id="WP_210801144.1">
    <property type="nucleotide sequence ID" value="NZ_JAGQDE010000004.1"/>
</dbReference>
<evidence type="ECO:0000256" key="4">
    <source>
        <dbReference type="ARBA" id="ARBA00023004"/>
    </source>
</evidence>
<dbReference type="PANTHER" id="PTHR43105">
    <property type="entry name" value="RESPIRATORY NITRATE REDUCTASE"/>
    <property type="match status" value="1"/>
</dbReference>
<dbReference type="SMART" id="SM00926">
    <property type="entry name" value="Molybdop_Fe4S4"/>
    <property type="match status" value="1"/>
</dbReference>
<evidence type="ECO:0000259" key="6">
    <source>
        <dbReference type="PROSITE" id="PS51669"/>
    </source>
</evidence>
<protein>
    <submittedName>
        <fullName evidence="7">Molybdopterin-dependent oxidoreductase</fullName>
    </submittedName>
</protein>
<dbReference type="InterPro" id="IPR006963">
    <property type="entry name" value="Mopterin_OxRdtase_4Fe-4S_dom"/>
</dbReference>
<dbReference type="InterPro" id="IPR050123">
    <property type="entry name" value="Prok_molybdopt-oxidoreductase"/>
</dbReference>
<dbReference type="GO" id="GO:0051539">
    <property type="term" value="F:4 iron, 4 sulfur cluster binding"/>
    <property type="evidence" value="ECO:0007669"/>
    <property type="project" value="UniProtKB-KW"/>
</dbReference>
<dbReference type="GO" id="GO:0016020">
    <property type="term" value="C:membrane"/>
    <property type="evidence" value="ECO:0007669"/>
    <property type="project" value="TreeGrafter"/>
</dbReference>
<keyword evidence="4" id="KW-0408">Iron</keyword>
<dbReference type="SUPFAM" id="SSF50692">
    <property type="entry name" value="ADC-like"/>
    <property type="match status" value="1"/>
</dbReference>
<dbReference type="InterPro" id="IPR006657">
    <property type="entry name" value="MoPterin_dinucl-bd_dom"/>
</dbReference>
<dbReference type="Pfam" id="PF01568">
    <property type="entry name" value="Molydop_binding"/>
    <property type="match status" value="1"/>
</dbReference>
<dbReference type="Pfam" id="PF04879">
    <property type="entry name" value="Molybdop_Fe4S4"/>
    <property type="match status" value="1"/>
</dbReference>
<evidence type="ECO:0000256" key="2">
    <source>
        <dbReference type="ARBA" id="ARBA00022723"/>
    </source>
</evidence>
<dbReference type="Proteomes" id="UP000678374">
    <property type="component" value="Unassembled WGS sequence"/>
</dbReference>
<dbReference type="GO" id="GO:0043546">
    <property type="term" value="F:molybdopterin cofactor binding"/>
    <property type="evidence" value="ECO:0007669"/>
    <property type="project" value="InterPro"/>
</dbReference>
<dbReference type="PROSITE" id="PS51669">
    <property type="entry name" value="4FE4S_MOW_BIS_MGD"/>
    <property type="match status" value="1"/>
</dbReference>
<proteinExistence type="predicted"/>
<reference evidence="7" key="1">
    <citation type="submission" date="2021-04" db="EMBL/GenBank/DDBJ databases">
        <title>The genome sequence of Ideonella sp. 4Y11.</title>
        <authorList>
            <person name="Liu Y."/>
        </authorList>
    </citation>
    <scope>NUCLEOTIDE SEQUENCE</scope>
    <source>
        <strain evidence="7">4Y11</strain>
    </source>
</reference>
<evidence type="ECO:0000313" key="7">
    <source>
        <dbReference type="EMBL" id="MBQ0958630.1"/>
    </source>
</evidence>
<feature type="domain" description="4Fe-4S Mo/W bis-MGD-type" evidence="6">
    <location>
        <begin position="3"/>
        <end position="59"/>
    </location>
</feature>
<dbReference type="InterPro" id="IPR006656">
    <property type="entry name" value="Mopterin_OxRdtase"/>
</dbReference>
<dbReference type="GO" id="GO:0045333">
    <property type="term" value="P:cellular respiration"/>
    <property type="evidence" value="ECO:0007669"/>
    <property type="project" value="UniProtKB-ARBA"/>
</dbReference>
<sequence length="737" mass="78454">MSATVHRRICPLCEACCGLEIEVADGRVQRIRGAEDDVFSRGFICPKAVALKDLHEDPDRLRTPLIRRGATLEPATWDDAFAEIERRLRPIIAEHGRDAVALAVGNPAAHKMGLLLYFARLARALGSRNVFSASTLDQMPRQLQCGWMYGHWLSVPVPDIARTRLLVILGGNPMASNGSMWTVPDFRGKAKALRERGGRLVVIDPRRTETAAIADQHLAIRPGADVFLLAALLQVVFAEGLARPGRAGELSRGLDDLQAAVAAFTPETVAARCGLPAETLRHLARDIARSEAACVYGRLGVHTQRWGTTCAWLIDALNLVTGHLDEPGGAMWPRAAAFAANTEGRPGQGRGIVTGRHASRVSGAPEVFGELPMTCLAEEITTPGPGQVRALITAGTNPVLSAPGGQRLADALDGLDFMLSLDIYLNETSRHADVILPGRSPLEDGHYDIAFPQLSDRNHARYSPAVLPADDAAHPPEWRLLLRLAALVSGQGADADLDALDDALLAEDLRRRAPQHADALLAALSPRRGPERLLDLALRAGPYGDAFGQRPGGLSLDRLAAAPAGIDLGELQPRLPEVLRTPDGLIDLAPAACVADLAQAAERLAEPAPPLVVIGRRDLRSNNSWMHNLPVLAKGPDRSTLWVHPDDAAAHGVAEGGAARLAGPGGEVGVRVNCSTDLPRGVVCLPHGWGHDRPGAQLRVAAERPGASLNDLLDERLRDPLSGNAVLAGVPVTLAPA</sequence>
<keyword evidence="1" id="KW-0004">4Fe-4S</keyword>
<evidence type="ECO:0000256" key="1">
    <source>
        <dbReference type="ARBA" id="ARBA00022485"/>
    </source>
</evidence>
<keyword evidence="5" id="KW-0411">Iron-sulfur</keyword>
<name>A0A940YSL7_9BURK</name>
<dbReference type="GO" id="GO:0046872">
    <property type="term" value="F:metal ion binding"/>
    <property type="evidence" value="ECO:0007669"/>
    <property type="project" value="UniProtKB-KW"/>
</dbReference>
<keyword evidence="8" id="KW-1185">Reference proteome</keyword>
<dbReference type="GO" id="GO:0016491">
    <property type="term" value="F:oxidoreductase activity"/>
    <property type="evidence" value="ECO:0007669"/>
    <property type="project" value="UniProtKB-KW"/>
</dbReference>
<evidence type="ECO:0000256" key="5">
    <source>
        <dbReference type="ARBA" id="ARBA00023014"/>
    </source>
</evidence>